<evidence type="ECO:0000256" key="8">
    <source>
        <dbReference type="HAMAP-Rule" id="MF_01416"/>
    </source>
</evidence>
<comment type="function">
    <text evidence="8">This protein is part of the stalk that links CF(0) to CF(1). It either transmits conformational changes from CF(0) to CF(1) or is implicated in proton conduction.</text>
</comment>
<dbReference type="InterPro" id="IPR020781">
    <property type="entry name" value="ATPase_OSCP/d_CS"/>
</dbReference>
<keyword evidence="2 8" id="KW-0813">Transport</keyword>
<dbReference type="PROSITE" id="PS00389">
    <property type="entry name" value="ATPASE_DELTA"/>
    <property type="match status" value="1"/>
</dbReference>
<name>A0ABN2RNT1_9PSEU</name>
<evidence type="ECO:0000256" key="5">
    <source>
        <dbReference type="ARBA" id="ARBA00023136"/>
    </source>
</evidence>
<dbReference type="Gene3D" id="1.10.520.20">
    <property type="entry name" value="N-terminal domain of the delta subunit of the F1F0-ATP synthase"/>
    <property type="match status" value="1"/>
</dbReference>
<comment type="similarity">
    <text evidence="8">Belongs to the ATPase delta chain family.</text>
</comment>
<protein>
    <recommendedName>
        <fullName evidence="8">ATP synthase subunit delta</fullName>
    </recommendedName>
    <alternativeName>
        <fullName evidence="8">ATP synthase F(1) sector subunit delta</fullName>
    </alternativeName>
    <alternativeName>
        <fullName evidence="8">F-type ATPase subunit delta</fullName>
        <shortName evidence="8">F-ATPase subunit delta</shortName>
    </alternativeName>
</protein>
<dbReference type="Pfam" id="PF00213">
    <property type="entry name" value="OSCP"/>
    <property type="match status" value="1"/>
</dbReference>
<dbReference type="InterPro" id="IPR000711">
    <property type="entry name" value="ATPase_OSCP/dsu"/>
</dbReference>
<evidence type="ECO:0000256" key="3">
    <source>
        <dbReference type="ARBA" id="ARBA00022781"/>
    </source>
</evidence>
<evidence type="ECO:0000256" key="7">
    <source>
        <dbReference type="ARBA" id="ARBA00023310"/>
    </source>
</evidence>
<dbReference type="InterPro" id="IPR026015">
    <property type="entry name" value="ATP_synth_OSCP/delta_N_sf"/>
</dbReference>
<keyword evidence="5 8" id="KW-0472">Membrane</keyword>
<reference evidence="9 10" key="1">
    <citation type="journal article" date="2019" name="Int. J. Syst. Evol. Microbiol.">
        <title>The Global Catalogue of Microorganisms (GCM) 10K type strain sequencing project: providing services to taxonomists for standard genome sequencing and annotation.</title>
        <authorList>
            <consortium name="The Broad Institute Genomics Platform"/>
            <consortium name="The Broad Institute Genome Sequencing Center for Infectious Disease"/>
            <person name="Wu L."/>
            <person name="Ma J."/>
        </authorList>
    </citation>
    <scope>NUCLEOTIDE SEQUENCE [LARGE SCALE GENOMIC DNA]</scope>
    <source>
        <strain evidence="9 10">JCM 14545</strain>
    </source>
</reference>
<organism evidence="9 10">
    <name type="scientific">Amycolatopsis minnesotensis</name>
    <dbReference type="NCBI Taxonomy" id="337894"/>
    <lineage>
        <taxon>Bacteria</taxon>
        <taxon>Bacillati</taxon>
        <taxon>Actinomycetota</taxon>
        <taxon>Actinomycetes</taxon>
        <taxon>Pseudonocardiales</taxon>
        <taxon>Pseudonocardiaceae</taxon>
        <taxon>Amycolatopsis</taxon>
    </lineage>
</organism>
<dbReference type="NCBIfam" id="NF009967">
    <property type="entry name" value="PRK13430.1"/>
    <property type="match status" value="1"/>
</dbReference>
<evidence type="ECO:0000313" key="9">
    <source>
        <dbReference type="EMBL" id="GAA1972308.1"/>
    </source>
</evidence>
<sequence>MTLHAASREALGLAENTLGEVLGDAGTDPATVGEELLSVVDLLTGEIGFRRAVADPSSAPESRKNLVRALLESKLSAPSLKVLETAVSSRWSSPRELLDGIESLGRSALLTSAEKTGNLDTVEDELFRVARIVAGEPALERALSEQTAPAEAKRALVRNLFSDKVDVVTEKLAEQAILRNRGRSVANGLDQLVQLAAQRRERAVAYVTTASELSGEQQAQLAEKLAAIYGKQISLRIEVDPKLGGGLIVRVGDEVMDGSAAGRIEALRRQLA</sequence>
<comment type="function">
    <text evidence="8">F(1)F(0) ATP synthase produces ATP from ADP in the presence of a proton or sodium gradient. F-type ATPases consist of two structural domains, F(1) containing the extramembraneous catalytic core and F(0) containing the membrane proton channel, linked together by a central stalk and a peripheral stalk. During catalysis, ATP synthesis in the catalytic domain of F(1) is coupled via a rotary mechanism of the central stalk subunits to proton translocation.</text>
</comment>
<comment type="subcellular location">
    <subcellularLocation>
        <location evidence="8">Cell membrane</location>
        <topology evidence="8">Peripheral membrane protein</topology>
    </subcellularLocation>
    <subcellularLocation>
        <location evidence="1">Membrane</location>
    </subcellularLocation>
</comment>
<evidence type="ECO:0000256" key="4">
    <source>
        <dbReference type="ARBA" id="ARBA00023065"/>
    </source>
</evidence>
<dbReference type="PRINTS" id="PR00125">
    <property type="entry name" value="ATPASEDELTA"/>
</dbReference>
<dbReference type="PANTHER" id="PTHR11910">
    <property type="entry name" value="ATP SYNTHASE DELTA CHAIN"/>
    <property type="match status" value="1"/>
</dbReference>
<evidence type="ECO:0000256" key="6">
    <source>
        <dbReference type="ARBA" id="ARBA00023196"/>
    </source>
</evidence>
<keyword evidence="3 8" id="KW-0375">Hydrogen ion transport</keyword>
<keyword evidence="8" id="KW-1003">Cell membrane</keyword>
<dbReference type="Proteomes" id="UP001501116">
    <property type="component" value="Unassembled WGS sequence"/>
</dbReference>
<comment type="caution">
    <text evidence="9">The sequence shown here is derived from an EMBL/GenBank/DDBJ whole genome shotgun (WGS) entry which is preliminary data.</text>
</comment>
<keyword evidence="10" id="KW-1185">Reference proteome</keyword>
<dbReference type="HAMAP" id="MF_01416">
    <property type="entry name" value="ATP_synth_delta_bact"/>
    <property type="match status" value="1"/>
</dbReference>
<accession>A0ABN2RNT1</accession>
<dbReference type="EMBL" id="BAAANN010000023">
    <property type="protein sequence ID" value="GAA1972308.1"/>
    <property type="molecule type" value="Genomic_DNA"/>
</dbReference>
<evidence type="ECO:0000313" key="10">
    <source>
        <dbReference type="Proteomes" id="UP001501116"/>
    </source>
</evidence>
<proteinExistence type="inferred from homology"/>
<evidence type="ECO:0000256" key="2">
    <source>
        <dbReference type="ARBA" id="ARBA00022448"/>
    </source>
</evidence>
<evidence type="ECO:0000256" key="1">
    <source>
        <dbReference type="ARBA" id="ARBA00004370"/>
    </source>
</evidence>
<gene>
    <name evidence="8" type="primary">atpH</name>
    <name evidence="9" type="ORF">GCM10009754_53580</name>
</gene>
<dbReference type="RefSeq" id="WP_344424514.1">
    <property type="nucleotide sequence ID" value="NZ_BAAANN010000023.1"/>
</dbReference>
<keyword evidence="6 8" id="KW-0139">CF(1)</keyword>
<keyword evidence="7 8" id="KW-0066">ATP synthesis</keyword>
<dbReference type="NCBIfam" id="TIGR01145">
    <property type="entry name" value="ATP_synt_delta"/>
    <property type="match status" value="1"/>
</dbReference>
<keyword evidence="4 8" id="KW-0406">Ion transport</keyword>